<dbReference type="EMBL" id="CP002455">
    <property type="protein sequence ID" value="ADX68243.1"/>
    <property type="molecule type" value="Genomic_DNA"/>
</dbReference>
<dbReference type="AlphaFoldDB" id="F0NZ26"/>
<dbReference type="KEGG" id="wvi:Weevi_1543"/>
<organism evidence="1 2">
    <name type="scientific">Weeksella virosa (strain ATCC 43766 / DSM 16922 / JCM 21250 / CCUG 30538 / CDC 9751 / IAM 14551 / NBRC 16016 / NCTC 11634 / CL345/78)</name>
    <dbReference type="NCBI Taxonomy" id="865938"/>
    <lineage>
        <taxon>Bacteria</taxon>
        <taxon>Pseudomonadati</taxon>
        <taxon>Bacteroidota</taxon>
        <taxon>Flavobacteriia</taxon>
        <taxon>Flavobacteriales</taxon>
        <taxon>Weeksellaceae</taxon>
        <taxon>Weeksella</taxon>
    </lineage>
</organism>
<proteinExistence type="predicted"/>
<accession>F0NZ26</accession>
<dbReference type="OrthoDB" id="1373557at2"/>
<reference evidence="1 2" key="1">
    <citation type="journal article" date="2011" name="Stand. Genomic Sci.">
        <title>Complete genome sequence of Weeksella virosa type strain (9751).</title>
        <authorList>
            <person name="Lang E."/>
            <person name="Teshima H."/>
            <person name="Lucas S."/>
            <person name="Lapidus A."/>
            <person name="Hammon N."/>
            <person name="Deshpande S."/>
            <person name="Nolan M."/>
            <person name="Cheng J.F."/>
            <person name="Pitluck S."/>
            <person name="Liolios K."/>
            <person name="Pagani I."/>
            <person name="Mikhailova N."/>
            <person name="Ivanova N."/>
            <person name="Mavromatis K."/>
            <person name="Pati A."/>
            <person name="Tapia R."/>
            <person name="Han C."/>
            <person name="Goodwin L."/>
            <person name="Chen A."/>
            <person name="Palaniappan K."/>
            <person name="Land M."/>
            <person name="Hauser L."/>
            <person name="Chang Y.J."/>
            <person name="Jeffries C.D."/>
            <person name="Brambilla E.M."/>
            <person name="Kopitz M."/>
            <person name="Rohde M."/>
            <person name="Goker M."/>
            <person name="Tindall B.J."/>
            <person name="Detter J.C."/>
            <person name="Woyke T."/>
            <person name="Bristow J."/>
            <person name="Eisen J.A."/>
            <person name="Markowitz V."/>
            <person name="Hugenholtz P."/>
            <person name="Klenk H.P."/>
            <person name="Kyrpides N.C."/>
        </authorList>
    </citation>
    <scope>NUCLEOTIDE SEQUENCE [LARGE SCALE GENOMIC DNA]</scope>
    <source>
        <strain evidence="2">ATCC 43766 / DSM 16922 / JCM 21250 / NBRC 16016 / NCTC 11634 / CL345/78</strain>
    </source>
</reference>
<dbReference type="RefSeq" id="WP_013598632.1">
    <property type="nucleotide sequence ID" value="NC_015144.1"/>
</dbReference>
<sequence>MKKTILGLAVLGMIGFTSCKSETEKKVENIKDTQEVIAETTNDATETVKTEIDNNLETLAAMPAFTSPEAKAFADKYAAYVQELKVAATSGDATKLTELQAKAVDFSKEMAEIAQKLTPEDAKKLQDWAAELQKNLNK</sequence>
<evidence type="ECO:0008006" key="3">
    <source>
        <dbReference type="Google" id="ProtNLM"/>
    </source>
</evidence>
<evidence type="ECO:0000313" key="1">
    <source>
        <dbReference type="EMBL" id="ADX68243.1"/>
    </source>
</evidence>
<protein>
    <recommendedName>
        <fullName evidence="3">Lipoprotein</fullName>
    </recommendedName>
</protein>
<gene>
    <name evidence="1" type="ordered locus">Weevi_1543</name>
</gene>
<dbReference type="PROSITE" id="PS51257">
    <property type="entry name" value="PROKAR_LIPOPROTEIN"/>
    <property type="match status" value="1"/>
</dbReference>
<dbReference type="Proteomes" id="UP000008641">
    <property type="component" value="Chromosome"/>
</dbReference>
<keyword evidence="2" id="KW-1185">Reference proteome</keyword>
<evidence type="ECO:0000313" key="2">
    <source>
        <dbReference type="Proteomes" id="UP000008641"/>
    </source>
</evidence>
<reference evidence="2" key="2">
    <citation type="journal article" date="2011" name="Stand. Genomic Sci.">
        <title>Complete genome sequence of Weeksella virosa type strain (9751T).</title>
        <authorList>
            <person name="Lang E."/>
            <person name="Teshima H."/>
            <person name="Lucas S."/>
            <person name="Lapidus A."/>
            <person name="Hammon N."/>
            <person name="Deshpande S."/>
            <person name="Nolan M."/>
            <person name="Cheng J."/>
            <person name="Pitluck S."/>
            <person name="Liolios K."/>
            <person name="Pagani I."/>
            <person name="Mikhailova N."/>
            <person name="Ivanova N."/>
            <person name="Mavromatis K."/>
            <person name="Pati A."/>
            <person name="Tapia R."/>
            <person name="Han C."/>
            <person name="Goodwin L."/>
            <person name="Chen A."/>
            <person name="Palaniappan K."/>
            <person name="Land M."/>
            <person name="Hauser L."/>
            <person name="Chang Y."/>
            <person name="Jeffries C."/>
            <person name="Brambilla E."/>
            <person name="Kopitz M."/>
            <person name="Rohde M."/>
            <person name="Goker M."/>
            <person name="Tindall B."/>
            <person name="Detter J."/>
            <person name="Woyke T."/>
            <person name="Bristow J."/>
            <person name="Eisen J."/>
            <person name="Markowitz V."/>
            <person name="Hugenholtz P."/>
            <person name="Klenk H."/>
            <person name="Kyrpides N."/>
        </authorList>
    </citation>
    <scope>NUCLEOTIDE SEQUENCE [LARGE SCALE GENOMIC DNA]</scope>
    <source>
        <strain evidence="2">ATCC 43766 / DSM 16922 / JCM 21250 / NBRC 16016 / NCTC 11634 / CL345/78</strain>
    </source>
</reference>
<dbReference type="HOGENOM" id="CLU_1854409_0_0_10"/>
<dbReference type="STRING" id="865938.Weevi_1543"/>
<name>F0NZ26_WEEVC</name>